<protein>
    <submittedName>
        <fullName evidence="1">Uncharacterized protein</fullName>
    </submittedName>
</protein>
<dbReference type="HOGENOM" id="CLU_2803594_0_0_9"/>
<dbReference type="AlphaFoldDB" id="G4NX40"/>
<accession>G4NX40</accession>
<reference evidence="1 2" key="1">
    <citation type="journal article" date="2012" name="J. Bacteriol.">
        <title>Whole-genome sequences of Bacillus subtilis and close relatives.</title>
        <authorList>
            <person name="Earl A.M."/>
            <person name="Eppinger M."/>
            <person name="Fricke W.F."/>
            <person name="Rosovitz M.J."/>
            <person name="Rasko D.A."/>
            <person name="Daugherty S."/>
            <person name="Losick R."/>
            <person name="Kolter R."/>
            <person name="Ravel J."/>
        </authorList>
    </citation>
    <scope>NUCLEOTIDE SEQUENCE [LARGE SCALE GENOMIC DNA]</scope>
    <source>
        <strain evidence="2">DSM 15029 / JCM 12233 / NBRC 101239 / NRRL B-23049 / TU-B-10</strain>
    </source>
</reference>
<dbReference type="Proteomes" id="UP000002651">
    <property type="component" value="Chromosome"/>
</dbReference>
<organism evidence="1 2">
    <name type="scientific">Bacillus spizizenii (strain DSM 15029 / JCM 12233 / NBRC 101239 / NRRL B-23049 / TU-B-10)</name>
    <name type="common">Bacillus subtilis subsp. spizizenii</name>
    <dbReference type="NCBI Taxonomy" id="1052585"/>
    <lineage>
        <taxon>Bacteria</taxon>
        <taxon>Bacillati</taxon>
        <taxon>Bacillota</taxon>
        <taxon>Bacilli</taxon>
        <taxon>Bacillales</taxon>
        <taxon>Bacillaceae</taxon>
        <taxon>Bacillus</taxon>
    </lineage>
</organism>
<dbReference type="STRING" id="1052585.GYO_2615"/>
<keyword evidence="2" id="KW-1185">Reference proteome</keyword>
<gene>
    <name evidence="1" type="ordered locus">GYO_2615</name>
</gene>
<name>G4NX40_BACS4</name>
<proteinExistence type="predicted"/>
<evidence type="ECO:0000313" key="2">
    <source>
        <dbReference type="Proteomes" id="UP000002651"/>
    </source>
</evidence>
<dbReference type="EMBL" id="CP002905">
    <property type="protein sequence ID" value="AEP87228.1"/>
    <property type="molecule type" value="Genomic_DNA"/>
</dbReference>
<dbReference type="KEGG" id="bst:GYO_2615"/>
<evidence type="ECO:0000313" key="1">
    <source>
        <dbReference type="EMBL" id="AEP87228.1"/>
    </source>
</evidence>
<sequence>MKKFPSPMGNSKYFVIDIYYKTCLIVGLQYTMCGGYGADGVYIVEIEVKAFGRKMTICPALMCVVKA</sequence>